<dbReference type="CDD" id="cd07302">
    <property type="entry name" value="CHD"/>
    <property type="match status" value="1"/>
</dbReference>
<dbReference type="InterPro" id="IPR001054">
    <property type="entry name" value="A/G_cyclase"/>
</dbReference>
<name>A0A2N9YCH1_9GAMM</name>
<protein>
    <recommendedName>
        <fullName evidence="1">Guanylate cyclase domain-containing protein</fullName>
    </recommendedName>
</protein>
<dbReference type="EMBL" id="CP018889">
    <property type="protein sequence ID" value="AUI68159.2"/>
    <property type="molecule type" value="Genomic_DNA"/>
</dbReference>
<dbReference type="InterPro" id="IPR050697">
    <property type="entry name" value="Adenylyl/Guanylyl_Cyclase_3/4"/>
</dbReference>
<evidence type="ECO:0000259" key="1">
    <source>
        <dbReference type="PROSITE" id="PS50125"/>
    </source>
</evidence>
<evidence type="ECO:0000313" key="2">
    <source>
        <dbReference type="EMBL" id="AUI68159.2"/>
    </source>
</evidence>
<reference evidence="3" key="1">
    <citation type="submission" date="2016-12" db="EMBL/GenBank/DDBJ databases">
        <title>Complete Genome Sequence of Beggiatoa leptomitiformis D-401.</title>
        <authorList>
            <person name="Fomenkov A."/>
            <person name="Vincze T."/>
            <person name="Grabovich M."/>
            <person name="Anton B.P."/>
            <person name="Dubinina G."/>
            <person name="Orlova M."/>
            <person name="Belousova E."/>
            <person name="Roberts R.J."/>
        </authorList>
    </citation>
    <scope>NUCLEOTIDE SEQUENCE [LARGE SCALE GENOMIC DNA]</scope>
    <source>
        <strain evidence="3">D-401</strain>
    </source>
</reference>
<dbReference type="PROSITE" id="PS50125">
    <property type="entry name" value="GUANYLATE_CYCLASE_2"/>
    <property type="match status" value="1"/>
</dbReference>
<organism evidence="2 3">
    <name type="scientific">Beggiatoa leptomitoformis</name>
    <dbReference type="NCBI Taxonomy" id="288004"/>
    <lineage>
        <taxon>Bacteria</taxon>
        <taxon>Pseudomonadati</taxon>
        <taxon>Pseudomonadota</taxon>
        <taxon>Gammaproteobacteria</taxon>
        <taxon>Thiotrichales</taxon>
        <taxon>Thiotrichaceae</taxon>
        <taxon>Beggiatoa</taxon>
    </lineage>
</organism>
<dbReference type="Pfam" id="PF00211">
    <property type="entry name" value="Guanylate_cyc"/>
    <property type="match status" value="1"/>
</dbReference>
<keyword evidence="3" id="KW-1185">Reference proteome</keyword>
<accession>A0A2N9YCH1</accession>
<dbReference type="Gene3D" id="3.30.70.1230">
    <property type="entry name" value="Nucleotide cyclase"/>
    <property type="match status" value="1"/>
</dbReference>
<dbReference type="Proteomes" id="UP000234271">
    <property type="component" value="Chromosome"/>
</dbReference>
<dbReference type="AlphaFoldDB" id="A0A2N9YCH1"/>
<sequence>MIPCTEKTPFRELTMPLTITDLILCEQKVAYLRVDAELNILEYVGDDRLLQLQPAQLSDIKQYTATELIPELYGCEDLLQDILQGIMPKFCLENLNRVNITTGDTYYLNLSILPYQESHSPPQFVITLIDTSSWSHVQQTLTQQRNELDLLKQSLDDTNQRLQYILQRYVPPEVGKALMEKRILPELGGGVRCVSVLFADLRNYTTISERLTPAETIEILSICLEMVSKAIMSAGGVVVNYMGDGVMAIFNAPDEQADHAQRAVRAGMMIQTMAKEMRAKLPPNTPLLTFGVGINTGDALVGNIGAQWHHQYSAVGDTINVASRICSYARPNEVLIGSDCYELVQTDVLANALPPLKFKGKSQEMVVYQVEQWVGASYSLDDLHQV</sequence>
<dbReference type="GO" id="GO:0004016">
    <property type="term" value="F:adenylate cyclase activity"/>
    <property type="evidence" value="ECO:0007669"/>
    <property type="project" value="UniProtKB-ARBA"/>
</dbReference>
<dbReference type="GO" id="GO:0009190">
    <property type="term" value="P:cyclic nucleotide biosynthetic process"/>
    <property type="evidence" value="ECO:0007669"/>
    <property type="project" value="InterPro"/>
</dbReference>
<feature type="domain" description="Guanylate cyclase" evidence="1">
    <location>
        <begin position="195"/>
        <end position="326"/>
    </location>
</feature>
<dbReference type="GO" id="GO:0035556">
    <property type="term" value="P:intracellular signal transduction"/>
    <property type="evidence" value="ECO:0007669"/>
    <property type="project" value="InterPro"/>
</dbReference>
<dbReference type="PANTHER" id="PTHR43081">
    <property type="entry name" value="ADENYLATE CYCLASE, TERMINAL-DIFFERENTIATION SPECIFIC-RELATED"/>
    <property type="match status" value="1"/>
</dbReference>
<dbReference type="SMART" id="SM00044">
    <property type="entry name" value="CYCc"/>
    <property type="match status" value="1"/>
</dbReference>
<dbReference type="PANTHER" id="PTHR43081:SF1">
    <property type="entry name" value="ADENYLATE CYCLASE, TERMINAL-DIFFERENTIATION SPECIFIC"/>
    <property type="match status" value="1"/>
</dbReference>
<proteinExistence type="predicted"/>
<dbReference type="SUPFAM" id="SSF55073">
    <property type="entry name" value="Nucleotide cyclase"/>
    <property type="match status" value="1"/>
</dbReference>
<gene>
    <name evidence="2" type="ORF">BLE401_05230</name>
</gene>
<evidence type="ECO:0000313" key="3">
    <source>
        <dbReference type="Proteomes" id="UP000234271"/>
    </source>
</evidence>
<dbReference type="InterPro" id="IPR029787">
    <property type="entry name" value="Nucleotide_cyclase"/>
</dbReference>